<organism evidence="1 2">
    <name type="scientific">Parageobacillus thermantarcticus</name>
    <dbReference type="NCBI Taxonomy" id="186116"/>
    <lineage>
        <taxon>Bacteria</taxon>
        <taxon>Bacillati</taxon>
        <taxon>Bacillota</taxon>
        <taxon>Bacilli</taxon>
        <taxon>Bacillales</taxon>
        <taxon>Anoxybacillaceae</taxon>
        <taxon>Parageobacillus</taxon>
    </lineage>
</organism>
<sequence>MYPVNPMNLWLNVKYFSFSFEPNGKNALLNRSIKERLHDGQYYFDKCWVGCALNRHVVTFIRNEYSYLLFVSNGNKRMAMMQYHCDIKRGNPYSFLKTENGDKRI</sequence>
<name>A0A1I0T657_9BACL</name>
<protein>
    <submittedName>
        <fullName evidence="1">Uncharacterized protein</fullName>
    </submittedName>
</protein>
<gene>
    <name evidence="1" type="ORF">SAMN05192569_101415</name>
</gene>
<evidence type="ECO:0000313" key="2">
    <source>
        <dbReference type="Proteomes" id="UP000198650"/>
    </source>
</evidence>
<evidence type="ECO:0000313" key="1">
    <source>
        <dbReference type="EMBL" id="SFA47211.1"/>
    </source>
</evidence>
<dbReference type="Proteomes" id="UP000198650">
    <property type="component" value="Unassembled WGS sequence"/>
</dbReference>
<keyword evidence="2" id="KW-1185">Reference proteome</keyword>
<dbReference type="EMBL" id="FOJS01000014">
    <property type="protein sequence ID" value="SFA47211.1"/>
    <property type="molecule type" value="Genomic_DNA"/>
</dbReference>
<dbReference type="AlphaFoldDB" id="A0A1I0T657"/>
<proteinExistence type="predicted"/>
<reference evidence="2" key="1">
    <citation type="submission" date="2016-10" db="EMBL/GenBank/DDBJ databases">
        <authorList>
            <person name="Varghese N."/>
            <person name="Submissions S."/>
        </authorList>
    </citation>
    <scope>NUCLEOTIDE SEQUENCE [LARGE SCALE GENOMIC DNA]</scope>
    <source>
        <strain evidence="2">M1</strain>
    </source>
</reference>
<accession>A0A1I0T657</accession>